<dbReference type="GO" id="GO:0003960">
    <property type="term" value="F:quinone reductase (NADPH) activity"/>
    <property type="evidence" value="ECO:0007669"/>
    <property type="project" value="UniProtKB-EC"/>
</dbReference>
<keyword evidence="6" id="KW-1185">Reference proteome</keyword>
<evidence type="ECO:0000313" key="4">
    <source>
        <dbReference type="EMBL" id="HAN24707.1"/>
    </source>
</evidence>
<evidence type="ECO:0000256" key="2">
    <source>
        <dbReference type="ARBA" id="ARBA00023002"/>
    </source>
</evidence>
<evidence type="ECO:0000313" key="6">
    <source>
        <dbReference type="Proteomes" id="UP000033451"/>
    </source>
</evidence>
<sequence length="304" mass="30773">MSHAMVVTAFGEPEVLQWREMAAPVPAPGEVLLRVRAAGIGPTDLQIRRGRLAAVFPQGPGSVLGFEAAGVVESVGAGVADVAVGDEVVAHLPQQGGYGELVAAPVWFPKPASLSWADAAALPASAEAAVGTLREVRAEAGETLVVLGAAGSVGALIVQLASARGVRVIGAASERDADTVAAYGGEPVVYGDGVFERIAATGVRRIDAVIDAAGRGGLVEAVAATGDPSRVVTLVGSAEVARSGARLSHPSPDRAPDALAITVPLLAAGTLRLKPHREFALTDAARAHALLESGDVREKVVLRA</sequence>
<dbReference type="PANTHER" id="PTHR48106:SF18">
    <property type="entry name" value="QUINONE OXIDOREDUCTASE PIG3"/>
    <property type="match status" value="1"/>
</dbReference>
<reference evidence="4 7" key="2">
    <citation type="journal article" date="2018" name="Nat. Biotechnol.">
        <title>A standardized bacterial taxonomy based on genome phylogeny substantially revises the tree of life.</title>
        <authorList>
            <person name="Parks D.H."/>
            <person name="Chuvochina M."/>
            <person name="Waite D.W."/>
            <person name="Rinke C."/>
            <person name="Skarshewski A."/>
            <person name="Chaumeil P.A."/>
            <person name="Hugenholtz P."/>
        </authorList>
    </citation>
    <scope>NUCLEOTIDE SEQUENCE [LARGE SCALE GENOMIC DNA]</scope>
    <source>
        <strain evidence="4">UBA9152</strain>
    </source>
</reference>
<dbReference type="EC" id="1.6.5.5" evidence="5"/>
<dbReference type="Gene3D" id="3.40.50.720">
    <property type="entry name" value="NAD(P)-binding Rossmann-like Domain"/>
    <property type="match status" value="1"/>
</dbReference>
<keyword evidence="2 5" id="KW-0560">Oxidoreductase</keyword>
<dbReference type="Pfam" id="PF13602">
    <property type="entry name" value="ADH_zinc_N_2"/>
    <property type="match status" value="1"/>
</dbReference>
<dbReference type="InterPro" id="IPR020843">
    <property type="entry name" value="ER"/>
</dbReference>
<dbReference type="Proteomes" id="UP000033451">
    <property type="component" value="Unassembled WGS sequence"/>
</dbReference>
<accession>A0A0F0LVI1</accession>
<feature type="domain" description="Enoyl reductase (ER)" evidence="3">
    <location>
        <begin position="11"/>
        <end position="302"/>
    </location>
</feature>
<dbReference type="SUPFAM" id="SSF50129">
    <property type="entry name" value="GroES-like"/>
    <property type="match status" value="1"/>
</dbReference>
<dbReference type="Pfam" id="PF08240">
    <property type="entry name" value="ADH_N"/>
    <property type="match status" value="1"/>
</dbReference>
<organism evidence="5 6">
    <name type="scientific">Microbacterium ginsengisoli</name>
    <dbReference type="NCBI Taxonomy" id="400772"/>
    <lineage>
        <taxon>Bacteria</taxon>
        <taxon>Bacillati</taxon>
        <taxon>Actinomycetota</taxon>
        <taxon>Actinomycetes</taxon>
        <taxon>Micrococcales</taxon>
        <taxon>Microbacteriaceae</taxon>
        <taxon>Microbacterium</taxon>
    </lineage>
</organism>
<evidence type="ECO:0000259" key="3">
    <source>
        <dbReference type="SMART" id="SM00829"/>
    </source>
</evidence>
<dbReference type="SUPFAM" id="SSF51735">
    <property type="entry name" value="NAD(P)-binding Rossmann-fold domains"/>
    <property type="match status" value="1"/>
</dbReference>
<dbReference type="PATRIC" id="fig|400772.4.peg.1458"/>
<proteinExistence type="predicted"/>
<dbReference type="OrthoDB" id="9801186at2"/>
<comment type="caution">
    <text evidence="5">The sequence shown here is derived from an EMBL/GenBank/DDBJ whole genome shotgun (WGS) entry which is preliminary data.</text>
</comment>
<dbReference type="STRING" id="400772.RR49_01435"/>
<dbReference type="EMBL" id="DMNG01000154">
    <property type="protein sequence ID" value="HAN24707.1"/>
    <property type="molecule type" value="Genomic_DNA"/>
</dbReference>
<dbReference type="Proteomes" id="UP000257479">
    <property type="component" value="Unassembled WGS sequence"/>
</dbReference>
<dbReference type="Gene3D" id="3.90.180.10">
    <property type="entry name" value="Medium-chain alcohol dehydrogenases, catalytic domain"/>
    <property type="match status" value="1"/>
</dbReference>
<evidence type="ECO:0000313" key="7">
    <source>
        <dbReference type="Proteomes" id="UP000257479"/>
    </source>
</evidence>
<dbReference type="InterPro" id="IPR013154">
    <property type="entry name" value="ADH-like_N"/>
</dbReference>
<dbReference type="EMBL" id="JYIY01000072">
    <property type="protein sequence ID" value="KJL36684.1"/>
    <property type="molecule type" value="Genomic_DNA"/>
</dbReference>
<dbReference type="CDD" id="cd05289">
    <property type="entry name" value="MDR_like_2"/>
    <property type="match status" value="1"/>
</dbReference>
<dbReference type="InterPro" id="IPR036291">
    <property type="entry name" value="NAD(P)-bd_dom_sf"/>
</dbReference>
<evidence type="ECO:0000256" key="1">
    <source>
        <dbReference type="ARBA" id="ARBA00022857"/>
    </source>
</evidence>
<gene>
    <name evidence="5" type="primary">qorA</name>
    <name evidence="4" type="ORF">DCP95_09065</name>
    <name evidence="5" type="ORF">RR49_01435</name>
</gene>
<dbReference type="AlphaFoldDB" id="A0A0F0LVI1"/>
<name>A0A0F0LVI1_9MICO</name>
<keyword evidence="1" id="KW-0521">NADP</keyword>
<reference evidence="5 6" key="1">
    <citation type="submission" date="2015-02" db="EMBL/GenBank/DDBJ databases">
        <title>Draft genome sequences of ten Microbacterium spp. with emphasis on heavy metal contaminated environments.</title>
        <authorList>
            <person name="Corretto E."/>
        </authorList>
    </citation>
    <scope>NUCLEOTIDE SEQUENCE [LARGE SCALE GENOMIC DNA]</scope>
    <source>
        <strain evidence="5 6">DSM 18659</strain>
    </source>
</reference>
<dbReference type="InterPro" id="IPR011032">
    <property type="entry name" value="GroES-like_sf"/>
</dbReference>
<dbReference type="RefSeq" id="WP_045247381.1">
    <property type="nucleotide sequence ID" value="NZ_JBOFAV010000011.1"/>
</dbReference>
<dbReference type="SMART" id="SM00829">
    <property type="entry name" value="PKS_ER"/>
    <property type="match status" value="1"/>
</dbReference>
<protein>
    <submittedName>
        <fullName evidence="4">NADP-dependent oxidoreductase</fullName>
    </submittedName>
    <submittedName>
        <fullName evidence="5">Quinone oxidoreductase 1</fullName>
        <ecNumber evidence="5">1.6.5.5</ecNumber>
    </submittedName>
</protein>
<dbReference type="GO" id="GO:0070402">
    <property type="term" value="F:NADPH binding"/>
    <property type="evidence" value="ECO:0007669"/>
    <property type="project" value="TreeGrafter"/>
</dbReference>
<dbReference type="PANTHER" id="PTHR48106">
    <property type="entry name" value="QUINONE OXIDOREDUCTASE PIG3-RELATED"/>
    <property type="match status" value="1"/>
</dbReference>
<evidence type="ECO:0000313" key="5">
    <source>
        <dbReference type="EMBL" id="KJL36684.1"/>
    </source>
</evidence>